<feature type="transmembrane region" description="Helical" evidence="1">
    <location>
        <begin position="401"/>
        <end position="426"/>
    </location>
</feature>
<feature type="transmembrane region" description="Helical" evidence="1">
    <location>
        <begin position="185"/>
        <end position="208"/>
    </location>
</feature>
<dbReference type="Proteomes" id="UP000578449">
    <property type="component" value="Unassembled WGS sequence"/>
</dbReference>
<protein>
    <submittedName>
        <fullName evidence="2">ABC-2 type transport system permease protein</fullName>
    </submittedName>
</protein>
<feature type="transmembrane region" description="Helical" evidence="1">
    <location>
        <begin position="447"/>
        <end position="468"/>
    </location>
</feature>
<comment type="caution">
    <text evidence="2">The sequence shown here is derived from an EMBL/GenBank/DDBJ whole genome shotgun (WGS) entry which is preliminary data.</text>
</comment>
<dbReference type="RefSeq" id="WP_185055760.1">
    <property type="nucleotide sequence ID" value="NZ_BAABIX010000014.1"/>
</dbReference>
<feature type="transmembrane region" description="Helical" evidence="1">
    <location>
        <begin position="374"/>
        <end position="395"/>
    </location>
</feature>
<feature type="transmembrane region" description="Helical" evidence="1">
    <location>
        <begin position="474"/>
        <end position="496"/>
    </location>
</feature>
<gene>
    <name evidence="2" type="ORF">HNP84_008662</name>
</gene>
<organism evidence="2 3">
    <name type="scientific">Thermocatellispora tengchongensis</name>
    <dbReference type="NCBI Taxonomy" id="1073253"/>
    <lineage>
        <taxon>Bacteria</taxon>
        <taxon>Bacillati</taxon>
        <taxon>Actinomycetota</taxon>
        <taxon>Actinomycetes</taxon>
        <taxon>Streptosporangiales</taxon>
        <taxon>Streptosporangiaceae</taxon>
        <taxon>Thermocatellispora</taxon>
    </lineage>
</organism>
<keyword evidence="1" id="KW-1133">Transmembrane helix</keyword>
<keyword evidence="1" id="KW-0812">Transmembrane</keyword>
<evidence type="ECO:0000313" key="3">
    <source>
        <dbReference type="Proteomes" id="UP000578449"/>
    </source>
</evidence>
<evidence type="ECO:0000256" key="1">
    <source>
        <dbReference type="SAM" id="Phobius"/>
    </source>
</evidence>
<feature type="transmembrane region" description="Helical" evidence="1">
    <location>
        <begin position="333"/>
        <end position="362"/>
    </location>
</feature>
<evidence type="ECO:0000313" key="2">
    <source>
        <dbReference type="EMBL" id="MBB5138900.1"/>
    </source>
</evidence>
<feature type="transmembrane region" description="Helical" evidence="1">
    <location>
        <begin position="113"/>
        <end position="139"/>
    </location>
</feature>
<name>A0A840PMK4_9ACTN</name>
<feature type="transmembrane region" description="Helical" evidence="1">
    <location>
        <begin position="308"/>
        <end position="327"/>
    </location>
</feature>
<feature type="transmembrane region" description="Helical" evidence="1">
    <location>
        <begin position="145"/>
        <end position="178"/>
    </location>
</feature>
<keyword evidence="1" id="KW-0472">Membrane</keyword>
<reference evidence="2 3" key="1">
    <citation type="submission" date="2020-08" db="EMBL/GenBank/DDBJ databases">
        <title>Genomic Encyclopedia of Type Strains, Phase IV (KMG-IV): sequencing the most valuable type-strain genomes for metagenomic binning, comparative biology and taxonomic classification.</title>
        <authorList>
            <person name="Goeker M."/>
        </authorList>
    </citation>
    <scope>NUCLEOTIDE SEQUENCE [LARGE SCALE GENOMIC DNA]</scope>
    <source>
        <strain evidence="2 3">DSM 45615</strain>
    </source>
</reference>
<dbReference type="AlphaFoldDB" id="A0A840PMK4"/>
<feature type="transmembrane region" description="Helical" evidence="1">
    <location>
        <begin position="538"/>
        <end position="563"/>
    </location>
</feature>
<dbReference type="EMBL" id="JACHGN010000026">
    <property type="protein sequence ID" value="MBB5138900.1"/>
    <property type="molecule type" value="Genomic_DNA"/>
</dbReference>
<keyword evidence="3" id="KW-1185">Reference proteome</keyword>
<feature type="transmembrane region" description="Helical" evidence="1">
    <location>
        <begin position="239"/>
        <end position="264"/>
    </location>
</feature>
<feature type="transmembrane region" description="Helical" evidence="1">
    <location>
        <begin position="72"/>
        <end position="92"/>
    </location>
</feature>
<sequence>MAVVTAGARLAPPSTIAVAMTMARMKAATLRHALRGQRAGLVTSGGALGLALAGGTVFLAVRGLPGGADADLLAAAYAVWMFGWILGPVFAGGGDETLRPEHFASLGIPPRRLAAGLLAAAFTGVAPVISLLALAGLVVHGARQGAAAALVAVPAAAMTLAVFVLLSKVAVAALGLALRSRLGAVAAGVVNGAILAFLGQGWVFAVAFGQGARMPSGVVRALPSGWGLVATEAAAAGRWAHAAGVLAGTAVLIAVLLAVWAALLTRRLGAPRASTRGRRPMRATTGTGVVLAKELRTWSRDLARTHQLTFALAYGLCFAGAPLVLGWSGMLPWAGPLAVLMAAAMSANLYGGDGTALWLTLMSPGARDVRGRQLAWLLTVAPVALVVTVAGAALAGGPWALPLAVLAAALGGGAGLVVLVSVYGLVPGVDPHRRGGNPLRVSEDDGAITGTAYLMLVLAALTAVPAGLVALRHGWAGVPVGLVTGALFAWGFGLLAERRLRAYGPELLHIMRTGRRPSGGSAGGLSSSLSELPAGQRAVVMVCMSLGAIPLVPQGIVAGALLSGGASEQSWFLALYMPPDLRWPTVAFMVLLGAGMYATGLTIFLRARRAARGGAA</sequence>
<feature type="transmembrane region" description="Helical" evidence="1">
    <location>
        <begin position="583"/>
        <end position="605"/>
    </location>
</feature>
<feature type="transmembrane region" description="Helical" evidence="1">
    <location>
        <begin position="39"/>
        <end position="60"/>
    </location>
</feature>
<accession>A0A840PMK4</accession>
<proteinExistence type="predicted"/>